<dbReference type="GO" id="GO:0015031">
    <property type="term" value="P:protein transport"/>
    <property type="evidence" value="ECO:0007669"/>
    <property type="project" value="UniProtKB-UniRule"/>
</dbReference>
<keyword evidence="5 10" id="KW-0997">Cell inner membrane</keyword>
<comment type="caution">
    <text evidence="13">The sequence shown here is derived from an EMBL/GenBank/DDBJ whole genome shotgun (WGS) entry which is preliminary data.</text>
</comment>
<evidence type="ECO:0000256" key="10">
    <source>
        <dbReference type="RuleBase" id="RU362123"/>
    </source>
</evidence>
<feature type="domain" description="TonB C-terminal" evidence="12">
    <location>
        <begin position="119"/>
        <end position="210"/>
    </location>
</feature>
<keyword evidence="10" id="KW-0735">Signal-anchor</keyword>
<evidence type="ECO:0000256" key="7">
    <source>
        <dbReference type="ARBA" id="ARBA00022927"/>
    </source>
</evidence>
<dbReference type="GO" id="GO:0005886">
    <property type="term" value="C:plasma membrane"/>
    <property type="evidence" value="ECO:0007669"/>
    <property type="project" value="UniProtKB-SubCell"/>
</dbReference>
<gene>
    <name evidence="13" type="ORF">AU255_00470</name>
</gene>
<evidence type="ECO:0000256" key="5">
    <source>
        <dbReference type="ARBA" id="ARBA00022519"/>
    </source>
</evidence>
<proteinExistence type="inferred from homology"/>
<evidence type="ECO:0000256" key="8">
    <source>
        <dbReference type="ARBA" id="ARBA00022989"/>
    </source>
</evidence>
<evidence type="ECO:0000256" key="11">
    <source>
        <dbReference type="SAM" id="MobiDB-lite"/>
    </source>
</evidence>
<dbReference type="NCBIfam" id="TIGR01352">
    <property type="entry name" value="tonB_Cterm"/>
    <property type="match status" value="1"/>
</dbReference>
<protein>
    <recommendedName>
        <fullName evidence="10">Protein TonB</fullName>
    </recommendedName>
</protein>
<organism evidence="13 14">
    <name type="scientific">Methyloprofundus sedimenti</name>
    <dbReference type="NCBI Taxonomy" id="1420851"/>
    <lineage>
        <taxon>Bacteria</taxon>
        <taxon>Pseudomonadati</taxon>
        <taxon>Pseudomonadota</taxon>
        <taxon>Gammaproteobacteria</taxon>
        <taxon>Methylococcales</taxon>
        <taxon>Methylococcaceae</taxon>
        <taxon>Methyloprofundus</taxon>
    </lineage>
</organism>
<dbReference type="PRINTS" id="PR01374">
    <property type="entry name" value="TONBPROTEIN"/>
</dbReference>
<dbReference type="Proteomes" id="UP000191980">
    <property type="component" value="Unassembled WGS sequence"/>
</dbReference>
<evidence type="ECO:0000256" key="6">
    <source>
        <dbReference type="ARBA" id="ARBA00022692"/>
    </source>
</evidence>
<keyword evidence="9" id="KW-0472">Membrane</keyword>
<keyword evidence="3 10" id="KW-0813">Transport</keyword>
<keyword evidence="7 10" id="KW-0653">Protein transport</keyword>
<evidence type="ECO:0000256" key="4">
    <source>
        <dbReference type="ARBA" id="ARBA00022475"/>
    </source>
</evidence>
<evidence type="ECO:0000256" key="1">
    <source>
        <dbReference type="ARBA" id="ARBA00004383"/>
    </source>
</evidence>
<dbReference type="GO" id="GO:0030288">
    <property type="term" value="C:outer membrane-bounded periplasmic space"/>
    <property type="evidence" value="ECO:0007669"/>
    <property type="project" value="InterPro"/>
</dbReference>
<dbReference type="GO" id="GO:0015891">
    <property type="term" value="P:siderophore transport"/>
    <property type="evidence" value="ECO:0007669"/>
    <property type="project" value="InterPro"/>
</dbReference>
<dbReference type="AlphaFoldDB" id="A0A1V8M4D7"/>
<keyword evidence="14" id="KW-1185">Reference proteome</keyword>
<dbReference type="InterPro" id="IPR051045">
    <property type="entry name" value="TonB-dependent_transducer"/>
</dbReference>
<comment type="similarity">
    <text evidence="2 10">Belongs to the TonB family.</text>
</comment>
<dbReference type="GO" id="GO:0055085">
    <property type="term" value="P:transmembrane transport"/>
    <property type="evidence" value="ECO:0007669"/>
    <property type="project" value="InterPro"/>
</dbReference>
<dbReference type="PANTHER" id="PTHR33446:SF14">
    <property type="entry name" value="PROTEIN TONB"/>
    <property type="match status" value="1"/>
</dbReference>
<evidence type="ECO:0000313" key="13">
    <source>
        <dbReference type="EMBL" id="OQK16419.1"/>
    </source>
</evidence>
<keyword evidence="8" id="KW-1133">Transmembrane helix</keyword>
<dbReference type="RefSeq" id="WP_080521045.1">
    <property type="nucleotide sequence ID" value="NZ_LPUF01000001.1"/>
</dbReference>
<dbReference type="InterPro" id="IPR037682">
    <property type="entry name" value="TonB_C"/>
</dbReference>
<dbReference type="Pfam" id="PF03544">
    <property type="entry name" value="TonB_C"/>
    <property type="match status" value="1"/>
</dbReference>
<comment type="function">
    <text evidence="10">Interacts with outer membrane receptor proteins that carry out high-affinity binding and energy dependent uptake into the periplasmic space of specific substrates. It could act to transduce energy from the cytoplasmic membrane to specific energy-requiring processes in the outer membrane, resulting in the release into the periplasm of ligands bound by these outer membrane proteins.</text>
</comment>
<dbReference type="GO" id="GO:0031992">
    <property type="term" value="F:energy transducer activity"/>
    <property type="evidence" value="ECO:0007669"/>
    <property type="project" value="InterPro"/>
</dbReference>
<feature type="region of interest" description="Disordered" evidence="11">
    <location>
        <begin position="54"/>
        <end position="78"/>
    </location>
</feature>
<accession>A0A1V8M4D7</accession>
<evidence type="ECO:0000256" key="3">
    <source>
        <dbReference type="ARBA" id="ARBA00022448"/>
    </source>
</evidence>
<reference evidence="13 14" key="1">
    <citation type="submission" date="2015-12" db="EMBL/GenBank/DDBJ databases">
        <authorList>
            <person name="Shamseldin A."/>
            <person name="Moawad H."/>
            <person name="Abd El-Rahim W.M."/>
            <person name="Sadowsky M.J."/>
        </authorList>
    </citation>
    <scope>NUCLEOTIDE SEQUENCE [LARGE SCALE GENOMIC DNA]</scope>
    <source>
        <strain evidence="13 14">WF1</strain>
    </source>
</reference>
<keyword evidence="6" id="KW-0812">Transmembrane</keyword>
<dbReference type="InterPro" id="IPR006260">
    <property type="entry name" value="TonB/TolA_C"/>
</dbReference>
<dbReference type="STRING" id="1420851.AU255_00470"/>
<sequence length="210" mass="23755">MRIAFSLFSGIAIALALFWAMQYMITNNQQGFKKTDSIRMTEFVRLKRESQIQSKERVVPEKPKSKERPEQPKIQMQSTQVAKTVTPDMDMPNLDIPLQTNSFNGSVLTGLQVQSGPGEINANVIPLVRIPPTYPMRAASRRIEGWVKVEFTITKEGTVTDATVVASQPSSIFNRAALRAIKRWKFKPYIIAGEAYEQRAIQTMEFTLSK</sequence>
<comment type="subcellular location">
    <subcellularLocation>
        <location evidence="1 10">Cell inner membrane</location>
        <topology evidence="1 10">Single-pass membrane protein</topology>
        <orientation evidence="1 10">Periplasmic side</orientation>
    </subcellularLocation>
</comment>
<feature type="compositionally biased region" description="Basic and acidic residues" evidence="11">
    <location>
        <begin position="54"/>
        <end position="71"/>
    </location>
</feature>
<evidence type="ECO:0000313" key="14">
    <source>
        <dbReference type="Proteomes" id="UP000191980"/>
    </source>
</evidence>
<evidence type="ECO:0000259" key="12">
    <source>
        <dbReference type="PROSITE" id="PS52015"/>
    </source>
</evidence>
<keyword evidence="4 10" id="KW-1003">Cell membrane</keyword>
<dbReference type="PROSITE" id="PS52015">
    <property type="entry name" value="TONB_CTD"/>
    <property type="match status" value="1"/>
</dbReference>
<dbReference type="SUPFAM" id="SSF74653">
    <property type="entry name" value="TolA/TonB C-terminal domain"/>
    <property type="match status" value="1"/>
</dbReference>
<dbReference type="Gene3D" id="3.30.2420.10">
    <property type="entry name" value="TonB"/>
    <property type="match status" value="1"/>
</dbReference>
<evidence type="ECO:0000256" key="9">
    <source>
        <dbReference type="ARBA" id="ARBA00023136"/>
    </source>
</evidence>
<dbReference type="InterPro" id="IPR003538">
    <property type="entry name" value="TonB"/>
</dbReference>
<dbReference type="PANTHER" id="PTHR33446">
    <property type="entry name" value="PROTEIN TONB-RELATED"/>
    <property type="match status" value="1"/>
</dbReference>
<dbReference type="EMBL" id="LPUF01000001">
    <property type="protein sequence ID" value="OQK16419.1"/>
    <property type="molecule type" value="Genomic_DNA"/>
</dbReference>
<evidence type="ECO:0000256" key="2">
    <source>
        <dbReference type="ARBA" id="ARBA00006555"/>
    </source>
</evidence>
<name>A0A1V8M4D7_9GAMM</name>